<dbReference type="PANTHER" id="PTHR43415:SF3">
    <property type="entry name" value="GNAT-FAMILY ACETYLTRANSFERASE"/>
    <property type="match status" value="1"/>
</dbReference>
<keyword evidence="3" id="KW-1185">Reference proteome</keyword>
<dbReference type="Proteomes" id="UP000651852">
    <property type="component" value="Unassembled WGS sequence"/>
</dbReference>
<keyword evidence="2" id="KW-0012">Acyltransferase</keyword>
<evidence type="ECO:0000313" key="2">
    <source>
        <dbReference type="EMBL" id="MBC3949236.1"/>
    </source>
</evidence>
<dbReference type="PROSITE" id="PS51186">
    <property type="entry name" value="GNAT"/>
    <property type="match status" value="1"/>
</dbReference>
<protein>
    <submittedName>
        <fullName evidence="2">UDP-4-amino-4, 6-dideoxy-N-acetyl-beta-L-altrosamine N-acetyltransferase</fullName>
        <ecNumber evidence="2">2.3.1.202</ecNumber>
    </submittedName>
</protein>
<evidence type="ECO:0000259" key="1">
    <source>
        <dbReference type="PROSITE" id="PS51186"/>
    </source>
</evidence>
<dbReference type="SUPFAM" id="SSF55729">
    <property type="entry name" value="Acyl-CoA N-acyltransferases (Nat)"/>
    <property type="match status" value="1"/>
</dbReference>
<sequence length="193" mass="21955">MGGYGDGAVSSLGLLRAIREDELERVLTWRNAESVRSNMYSRHVISPSEHRKWWNSLQGRTDRRYFMYECSGIALGVVGFSDLDRVDAVGTWAFYADPESPKGTGSKMEFLALDMAFGELALHKLRCEVLEFNHAVLKLHQKFGFTIEEVPPKQHLYEGEQVGIVQFGLLSSEWQEKRPAILDKLVKVFGERS</sequence>
<dbReference type="InterPro" id="IPR016181">
    <property type="entry name" value="Acyl_CoA_acyltransferase"/>
</dbReference>
<dbReference type="NCBIfam" id="TIGR03585">
    <property type="entry name" value="PseH"/>
    <property type="match status" value="1"/>
</dbReference>
<dbReference type="EMBL" id="JACONW010000015">
    <property type="protein sequence ID" value="MBC3949236.1"/>
    <property type="molecule type" value="Genomic_DNA"/>
</dbReference>
<gene>
    <name evidence="2" type="primary">pseH</name>
    <name evidence="2" type="ORF">H8S59_05590</name>
</gene>
<proteinExistence type="predicted"/>
<evidence type="ECO:0000313" key="3">
    <source>
        <dbReference type="Proteomes" id="UP000651852"/>
    </source>
</evidence>
<dbReference type="InterPro" id="IPR000182">
    <property type="entry name" value="GNAT_dom"/>
</dbReference>
<comment type="caution">
    <text evidence="2">The sequence shown here is derived from an EMBL/GenBank/DDBJ whole genome shotgun (WGS) entry which is preliminary data.</text>
</comment>
<dbReference type="GO" id="GO:0016746">
    <property type="term" value="F:acyltransferase activity"/>
    <property type="evidence" value="ECO:0007669"/>
    <property type="project" value="UniProtKB-KW"/>
</dbReference>
<dbReference type="Gene3D" id="3.40.630.30">
    <property type="match status" value="1"/>
</dbReference>
<dbReference type="Pfam" id="PF13302">
    <property type="entry name" value="Acetyltransf_3"/>
    <property type="match status" value="1"/>
</dbReference>
<dbReference type="PANTHER" id="PTHR43415">
    <property type="entry name" value="SPERMIDINE N(1)-ACETYLTRANSFERASE"/>
    <property type="match status" value="1"/>
</dbReference>
<name>A0ABR7AWD7_9PSED</name>
<feature type="domain" description="N-acetyltransferase" evidence="1">
    <location>
        <begin position="13"/>
        <end position="163"/>
    </location>
</feature>
<dbReference type="InterPro" id="IPR020036">
    <property type="entry name" value="PseH"/>
</dbReference>
<reference evidence="2 3" key="1">
    <citation type="submission" date="2020-08" db="EMBL/GenBank/DDBJ databases">
        <title>Putative novel bacterial strains isolated from necrotic wheat leaf tissues caused by Xanthomonas translucens.</title>
        <authorList>
            <person name="Tambong J.T."/>
        </authorList>
    </citation>
    <scope>NUCLEOTIDE SEQUENCE [LARGE SCALE GENOMIC DNA]</scope>
    <source>
        <strain evidence="2 3">DOAB 1069</strain>
    </source>
</reference>
<dbReference type="EC" id="2.3.1.202" evidence="2"/>
<keyword evidence="2" id="KW-0808">Transferase</keyword>
<accession>A0ABR7AWD7</accession>
<organism evidence="2 3">
    <name type="scientific">Pseudomonas folii</name>
    <dbReference type="NCBI Taxonomy" id="2762593"/>
    <lineage>
        <taxon>Bacteria</taxon>
        <taxon>Pseudomonadati</taxon>
        <taxon>Pseudomonadota</taxon>
        <taxon>Gammaproteobacteria</taxon>
        <taxon>Pseudomonadales</taxon>
        <taxon>Pseudomonadaceae</taxon>
        <taxon>Pseudomonas</taxon>
    </lineage>
</organism>